<keyword evidence="1" id="KW-0812">Transmembrane</keyword>
<keyword evidence="1" id="KW-0472">Membrane</keyword>
<organism evidence="2 3">
    <name type="scientific">Crossiella equi</name>
    <dbReference type="NCBI Taxonomy" id="130796"/>
    <lineage>
        <taxon>Bacteria</taxon>
        <taxon>Bacillati</taxon>
        <taxon>Actinomycetota</taxon>
        <taxon>Actinomycetes</taxon>
        <taxon>Pseudonocardiales</taxon>
        <taxon>Pseudonocardiaceae</taxon>
        <taxon>Crossiella</taxon>
    </lineage>
</organism>
<evidence type="ECO:0000256" key="1">
    <source>
        <dbReference type="SAM" id="Phobius"/>
    </source>
</evidence>
<evidence type="ECO:0000313" key="3">
    <source>
        <dbReference type="Proteomes" id="UP001519363"/>
    </source>
</evidence>
<dbReference type="EMBL" id="JAGIOO010000001">
    <property type="protein sequence ID" value="MBP2476669.1"/>
    <property type="molecule type" value="Genomic_DNA"/>
</dbReference>
<gene>
    <name evidence="2" type="ORF">JOF53_005541</name>
</gene>
<reference evidence="2 3" key="1">
    <citation type="submission" date="2021-03" db="EMBL/GenBank/DDBJ databases">
        <title>Sequencing the genomes of 1000 actinobacteria strains.</title>
        <authorList>
            <person name="Klenk H.-P."/>
        </authorList>
    </citation>
    <scope>NUCLEOTIDE SEQUENCE [LARGE SCALE GENOMIC DNA]</scope>
    <source>
        <strain evidence="2 3">DSM 44580</strain>
    </source>
</reference>
<dbReference type="Proteomes" id="UP001519363">
    <property type="component" value="Unassembled WGS sequence"/>
</dbReference>
<proteinExistence type="predicted"/>
<keyword evidence="3" id="KW-1185">Reference proteome</keyword>
<keyword evidence="1" id="KW-1133">Transmembrane helix</keyword>
<feature type="transmembrane region" description="Helical" evidence="1">
    <location>
        <begin position="28"/>
        <end position="47"/>
    </location>
</feature>
<sequence length="254" mass="26855">MKIVAWTVTAFAGLGTLLYVHTGLTDTWASGFLAAPLILLFAVPMLFSAAKLLADSGIGGKVPALYRGAPIGMGTVVSVGRTGLSVNDQPQLLITLDVDTQDGRRIRAEAKQIVDLTDLAAVQPGSVLPVRYLPGNGRVVLATDAPQAELQAVLDRIQLAKGLITPRQLQIAEQGLDTRAVVLAMAPTGEVRGERAVARLDLRVSRPDGTAFDLSVEKALAPVMVPRVQPGAVVRVRYLAQDESDLVILAPLQS</sequence>
<dbReference type="RefSeq" id="WP_086782942.1">
    <property type="nucleotide sequence ID" value="NZ_JAGIOO010000001.1"/>
</dbReference>
<name>A0ABS5AJC4_9PSEU</name>
<accession>A0ABS5AJC4</accession>
<evidence type="ECO:0000313" key="2">
    <source>
        <dbReference type="EMBL" id="MBP2476669.1"/>
    </source>
</evidence>
<comment type="caution">
    <text evidence="2">The sequence shown here is derived from an EMBL/GenBank/DDBJ whole genome shotgun (WGS) entry which is preliminary data.</text>
</comment>
<protein>
    <submittedName>
        <fullName evidence="2">Uncharacterized protein</fullName>
    </submittedName>
</protein>